<protein>
    <recommendedName>
        <fullName evidence="3">phospholipase D</fullName>
        <ecNumber evidence="3">3.1.4.4</ecNumber>
    </recommendedName>
</protein>
<dbReference type="GO" id="GO:0016891">
    <property type="term" value="F:RNA endonuclease activity producing 5'-phosphomonoesters, hydrolytic mechanism"/>
    <property type="evidence" value="ECO:0007669"/>
    <property type="project" value="TreeGrafter"/>
</dbReference>
<dbReference type="AlphaFoldDB" id="A0A1F5TQQ8"/>
<organism evidence="8 9">
    <name type="scientific">Candidatus Falkowbacteria bacterium RIFOXYD2_FULL_34_120</name>
    <dbReference type="NCBI Taxonomy" id="1798007"/>
    <lineage>
        <taxon>Bacteria</taxon>
        <taxon>Candidatus Falkowiibacteriota</taxon>
    </lineage>
</organism>
<dbReference type="Pfam" id="PF13091">
    <property type="entry name" value="PLDc_2"/>
    <property type="match status" value="1"/>
</dbReference>
<dbReference type="InterPro" id="IPR025202">
    <property type="entry name" value="PLD-like_dom"/>
</dbReference>
<evidence type="ECO:0000256" key="1">
    <source>
        <dbReference type="ARBA" id="ARBA00000798"/>
    </source>
</evidence>
<dbReference type="CDD" id="cd09130">
    <property type="entry name" value="PLDc_unchar2_2"/>
    <property type="match status" value="1"/>
</dbReference>
<evidence type="ECO:0000256" key="6">
    <source>
        <dbReference type="ARBA" id="ARBA00023098"/>
    </source>
</evidence>
<dbReference type="GO" id="GO:0016042">
    <property type="term" value="P:lipid catabolic process"/>
    <property type="evidence" value="ECO:0007669"/>
    <property type="project" value="UniProtKB-KW"/>
</dbReference>
<proteinExistence type="inferred from homology"/>
<keyword evidence="6" id="KW-0443">Lipid metabolism</keyword>
<evidence type="ECO:0000256" key="4">
    <source>
        <dbReference type="ARBA" id="ARBA00022801"/>
    </source>
</evidence>
<evidence type="ECO:0000313" key="9">
    <source>
        <dbReference type="Proteomes" id="UP000177579"/>
    </source>
</evidence>
<evidence type="ECO:0000256" key="3">
    <source>
        <dbReference type="ARBA" id="ARBA00012027"/>
    </source>
</evidence>
<dbReference type="GO" id="GO:0004630">
    <property type="term" value="F:phospholipase D activity"/>
    <property type="evidence" value="ECO:0007669"/>
    <property type="project" value="UniProtKB-EC"/>
</dbReference>
<feature type="domain" description="Phospholipase D-like" evidence="7">
    <location>
        <begin position="299"/>
        <end position="442"/>
    </location>
</feature>
<name>A0A1F5TQQ8_9BACT</name>
<dbReference type="Proteomes" id="UP000177579">
    <property type="component" value="Unassembled WGS sequence"/>
</dbReference>
<sequence>MKKFLILLFVIYCLLGVYQVTKKLPRGVNYTSEPIEVAEEDVKFLYDLTFENSDGKIVSEQMIFKSIFNLIDNAQKYILMDMFLFNSFSKDKEEPYKELSGELTAKLLEARDREKNIKIDVITDPINTIYGGDRAKELDMLSGGGANVIITNIQNLRDSNPIYSSFWRIFVAWLGNSTRAGFIKHPFDGYGQRVSLRSYLSMLNFKANHRKVIMADAGEEMKSIITSANPHDGSSAHSNVALSINGDFWKEIYKSELFTANMSGNTLQETPLGLKTEKEATSTMVVRLINENQIEKSLIGLIDSTTKGDKILITMFYLSDRNIIKSLIRASDREVDIRIVLDPNKDAFGYKKNGIPNRSVAYELTKKSNKKIQIRWYDTHGEQFHSKLTMITKGKESFVVLGSANLTRRNLENYNLETDVELQANSNSVVIQDINNYFEKIWYNKDGKYYTVSYPIYKDESVFKIIMYRLQEFSGFCNF</sequence>
<reference evidence="8 9" key="1">
    <citation type="journal article" date="2016" name="Nat. Commun.">
        <title>Thousands of microbial genomes shed light on interconnected biogeochemical processes in an aquifer system.</title>
        <authorList>
            <person name="Anantharaman K."/>
            <person name="Brown C.T."/>
            <person name="Hug L.A."/>
            <person name="Sharon I."/>
            <person name="Castelle C.J."/>
            <person name="Probst A.J."/>
            <person name="Thomas B.C."/>
            <person name="Singh A."/>
            <person name="Wilkins M.J."/>
            <person name="Karaoz U."/>
            <person name="Brodie E.L."/>
            <person name="Williams K.H."/>
            <person name="Hubbard S.S."/>
            <person name="Banfield J.F."/>
        </authorList>
    </citation>
    <scope>NUCLEOTIDE SEQUENCE [LARGE SCALE GENOMIC DNA]</scope>
</reference>
<keyword evidence="5" id="KW-0442">Lipid degradation</keyword>
<comment type="catalytic activity">
    <reaction evidence="1">
        <text>a 1,2-diacyl-sn-glycero-3-phosphocholine + H2O = a 1,2-diacyl-sn-glycero-3-phosphate + choline + H(+)</text>
        <dbReference type="Rhea" id="RHEA:14445"/>
        <dbReference type="ChEBI" id="CHEBI:15354"/>
        <dbReference type="ChEBI" id="CHEBI:15377"/>
        <dbReference type="ChEBI" id="CHEBI:15378"/>
        <dbReference type="ChEBI" id="CHEBI:57643"/>
        <dbReference type="ChEBI" id="CHEBI:58608"/>
        <dbReference type="EC" id="3.1.4.4"/>
    </reaction>
</comment>
<dbReference type="InterPro" id="IPR051406">
    <property type="entry name" value="PLD_domain"/>
</dbReference>
<evidence type="ECO:0000313" key="8">
    <source>
        <dbReference type="EMBL" id="OGF41178.1"/>
    </source>
</evidence>
<dbReference type="SUPFAM" id="SSF56024">
    <property type="entry name" value="Phospholipase D/nuclease"/>
    <property type="match status" value="2"/>
</dbReference>
<gene>
    <name evidence="8" type="ORF">A2531_01520</name>
</gene>
<comment type="caution">
    <text evidence="8">The sequence shown here is derived from an EMBL/GenBank/DDBJ whole genome shotgun (WGS) entry which is preliminary data.</text>
</comment>
<evidence type="ECO:0000256" key="2">
    <source>
        <dbReference type="ARBA" id="ARBA00008664"/>
    </source>
</evidence>
<evidence type="ECO:0000259" key="7">
    <source>
        <dbReference type="Pfam" id="PF13091"/>
    </source>
</evidence>
<dbReference type="EC" id="3.1.4.4" evidence="3"/>
<evidence type="ECO:0000256" key="5">
    <source>
        <dbReference type="ARBA" id="ARBA00022963"/>
    </source>
</evidence>
<comment type="similarity">
    <text evidence="2">Belongs to the phospholipase D family.</text>
</comment>
<dbReference type="EMBL" id="MFGO01000013">
    <property type="protein sequence ID" value="OGF41178.1"/>
    <property type="molecule type" value="Genomic_DNA"/>
</dbReference>
<accession>A0A1F5TQQ8</accession>
<keyword evidence="4" id="KW-0378">Hydrolase</keyword>
<dbReference type="Gene3D" id="3.30.870.10">
    <property type="entry name" value="Endonuclease Chain A"/>
    <property type="match status" value="2"/>
</dbReference>
<dbReference type="PANTHER" id="PTHR43856:SF1">
    <property type="entry name" value="MITOCHONDRIAL CARDIOLIPIN HYDROLASE"/>
    <property type="match status" value="1"/>
</dbReference>
<dbReference type="PANTHER" id="PTHR43856">
    <property type="entry name" value="CARDIOLIPIN HYDROLASE"/>
    <property type="match status" value="1"/>
</dbReference>